<feature type="compositionally biased region" description="Basic and acidic residues" evidence="1">
    <location>
        <begin position="219"/>
        <end position="230"/>
    </location>
</feature>
<proteinExistence type="predicted"/>
<dbReference type="EMBL" id="MFZG01000038">
    <property type="protein sequence ID" value="OGK15347.1"/>
    <property type="molecule type" value="Genomic_DNA"/>
</dbReference>
<comment type="caution">
    <text evidence="2">The sequence shown here is derived from an EMBL/GenBank/DDBJ whole genome shotgun (WGS) entry which is preliminary data.</text>
</comment>
<evidence type="ECO:0000256" key="1">
    <source>
        <dbReference type="SAM" id="MobiDB-lite"/>
    </source>
</evidence>
<reference evidence="2 3" key="1">
    <citation type="journal article" date="2016" name="Nat. Commun.">
        <title>Thousands of microbial genomes shed light on interconnected biogeochemical processes in an aquifer system.</title>
        <authorList>
            <person name="Anantharaman K."/>
            <person name="Brown C.T."/>
            <person name="Hug L.A."/>
            <person name="Sharon I."/>
            <person name="Castelle C.J."/>
            <person name="Probst A.J."/>
            <person name="Thomas B.C."/>
            <person name="Singh A."/>
            <person name="Wilkins M.J."/>
            <person name="Karaoz U."/>
            <person name="Brodie E.L."/>
            <person name="Williams K.H."/>
            <person name="Hubbard S.S."/>
            <person name="Banfield J.F."/>
        </authorList>
    </citation>
    <scope>NUCLEOTIDE SEQUENCE [LARGE SCALE GENOMIC DNA]</scope>
</reference>
<evidence type="ECO:0000313" key="3">
    <source>
        <dbReference type="Proteomes" id="UP000177208"/>
    </source>
</evidence>
<dbReference type="Proteomes" id="UP000177208">
    <property type="component" value="Unassembled WGS sequence"/>
</dbReference>
<evidence type="ECO:0000313" key="2">
    <source>
        <dbReference type="EMBL" id="OGK15347.1"/>
    </source>
</evidence>
<dbReference type="AlphaFoldDB" id="A0A1F7G8V2"/>
<name>A0A1F7G8V2_9BACT</name>
<accession>A0A1F7G8V2</accession>
<protein>
    <submittedName>
        <fullName evidence="2">Uncharacterized protein</fullName>
    </submittedName>
</protein>
<feature type="region of interest" description="Disordered" evidence="1">
    <location>
        <begin position="1"/>
        <end position="37"/>
    </location>
</feature>
<gene>
    <name evidence="2" type="ORF">A2774_03375</name>
</gene>
<sequence>MAEPGETVHSGGDEVQQARQEAQKEIKAARANKSGDQLSIAEKQLAQKYLQELAEKSTAASEVRDMAKATGGLSVEGKRKEAVEVKKTVVKVLEAIKQGVVKAKANASQKVLAELAERAGLMTDTTASYLYPLIDKYIYRDIFFSKPGQELTGFEKDFKKLYQDNPIAAKLLGQIIYDRLGEISTVTKDELIKQLEIKIDDEGKFVIPEEEVRNKLMDKLRREQEDENRRRSQTTQEQAEEERKKIELQQEIYTLQQLIRDFELYLTPEYHKFIIAISAPEKFISYIDEIKSEAIEKARVKGKALSEKEAYSKASEIIEERLVDVLDKILARFTETSPEKFWQEVGQENFVRGINTTLATFGSYLDKLRTALEEYERDNPDQKIKLTKSVGLDPIIEDIVIEYKDENGDTVYVDKPRIRYRPLSKPEDVNLSGFASYLRLMTDEYIGEREYLHNARSILTHPKDPERGFYAQLGQYAERMKTPALEEMFLFPNADLLQDAINLYEKFSEEQFASQDWIHATDMFLNKTGTVMTRLEEEVLEALKRMHPKLKSQESKLKSALFMAIGAHRGIFMTEEEKAAYAEPHLNPDGSSAYTSYYTNDADPLTPLNPAHFWWRWQAEASLPLWLFMPVEGSHPLEGLKTTGVWDHRVLWDNLAKYRESFVKGRDDMIKNPLLIDFMLDIGNVGGPSKRRGWRIYYTTQGNMVFKEVTTPDGKKRLTNDIDPLETWKAIENIGYEICYDFMVTGKAGKKLLKQKYDQSDKAAEKRKFFNYLYQNYFIEDPKDFQEADVVKFLDGLQAKAEKYAKLKLKNGMIKVHELEGHIETEKSNLFMGETLARLVAKRFPSKFLRVDRDRFHKDGTSRWKKTRLEMNMSSKEFDRVMKNLCLAEAGLRKKVSSEMKDKLKEYVNKWNKEHPDDQKSLESKEVGFHLDEVSKDLNFKLTEKWIRDYLGESGRDVSEKEIEDVVKLFKIIKSDYGGGTTKNSKEFLTAFSKFINPNITEEGGYTFTFGLDDTDMSLVAYRGAGGRLIARALKDTAAVEKGVTDEIMHLNDKLHAAAIDGKHDVGEIVSLLKKARDTLTSVHGPAYGQKVAHHLALGVINFFKKDTLARSWATSWTVTDRPHSIAAELYGGPYAKVWEWDVSTIDQFIYQLGQARVLSATPYDPASKEGSPYIEEDVKVKLFGKEINLGKHKTKRNPDFEWWEGSLRRDGGAKFKHKAWEIINSVLPFLLIWFIWQYISKAAKEFSGGQRAGAPA</sequence>
<feature type="region of interest" description="Disordered" evidence="1">
    <location>
        <begin position="219"/>
        <end position="243"/>
    </location>
</feature>
<organism evidence="2 3">
    <name type="scientific">Candidatus Roizmanbacteria bacterium RIFCSPHIGHO2_01_FULL_39_12c</name>
    <dbReference type="NCBI Taxonomy" id="1802031"/>
    <lineage>
        <taxon>Bacteria</taxon>
        <taxon>Candidatus Roizmaniibacteriota</taxon>
    </lineage>
</organism>